<reference evidence="2 3" key="1">
    <citation type="submission" date="2020-08" db="EMBL/GenBank/DDBJ databases">
        <title>Sequencing the genomes of 1000 actinobacteria strains.</title>
        <authorList>
            <person name="Klenk H.-P."/>
        </authorList>
    </citation>
    <scope>NUCLEOTIDE SEQUENCE [LARGE SCALE GENOMIC DNA]</scope>
    <source>
        <strain evidence="2 3">DSM 45584</strain>
    </source>
</reference>
<evidence type="ECO:0000256" key="1">
    <source>
        <dbReference type="SAM" id="MobiDB-lite"/>
    </source>
</evidence>
<evidence type="ECO:0000313" key="2">
    <source>
        <dbReference type="EMBL" id="MBB5157642.1"/>
    </source>
</evidence>
<feature type="region of interest" description="Disordered" evidence="1">
    <location>
        <begin position="46"/>
        <end position="95"/>
    </location>
</feature>
<dbReference type="AlphaFoldDB" id="A0A840Q558"/>
<name>A0A840Q558_9PSEU</name>
<dbReference type="EMBL" id="JACHIW010000001">
    <property type="protein sequence ID" value="MBB5157642.1"/>
    <property type="molecule type" value="Genomic_DNA"/>
</dbReference>
<organism evidence="2 3">
    <name type="scientific">Saccharopolyspora phatthalungensis</name>
    <dbReference type="NCBI Taxonomy" id="664693"/>
    <lineage>
        <taxon>Bacteria</taxon>
        <taxon>Bacillati</taxon>
        <taxon>Actinomycetota</taxon>
        <taxon>Actinomycetes</taxon>
        <taxon>Pseudonocardiales</taxon>
        <taxon>Pseudonocardiaceae</taxon>
        <taxon>Saccharopolyspora</taxon>
    </lineage>
</organism>
<sequence length="177" mass="18574">MGPLALVAVACAAGSIAPRRHGSVAEHLSDWWVIARGLANGRRNRLHKPVHRGGARCGRADRAADAAEPAPDLPDELAAKLPPVGAPQREPPAAESGRAYSYGLAMIGDEASHLVEPDAIRSTLDGRSVAQTLCCHLAWGPLSDPVGGFPVCGECFEIALGISEKKLRALLIRKGII</sequence>
<accession>A0A840Q558</accession>
<keyword evidence="3" id="KW-1185">Reference proteome</keyword>
<dbReference type="Proteomes" id="UP000584374">
    <property type="component" value="Unassembled WGS sequence"/>
</dbReference>
<evidence type="ECO:0000313" key="3">
    <source>
        <dbReference type="Proteomes" id="UP000584374"/>
    </source>
</evidence>
<gene>
    <name evidence="2" type="ORF">BJ970_005176</name>
</gene>
<protein>
    <submittedName>
        <fullName evidence="2">Uncharacterized protein</fullName>
    </submittedName>
</protein>
<comment type="caution">
    <text evidence="2">The sequence shown here is derived from an EMBL/GenBank/DDBJ whole genome shotgun (WGS) entry which is preliminary data.</text>
</comment>
<proteinExistence type="predicted"/>
<dbReference type="RefSeq" id="WP_184728521.1">
    <property type="nucleotide sequence ID" value="NZ_JACHIW010000001.1"/>
</dbReference>